<evidence type="ECO:0000256" key="4">
    <source>
        <dbReference type="ARBA" id="ARBA00023242"/>
    </source>
</evidence>
<keyword evidence="4" id="KW-0539">Nucleus</keyword>
<dbReference type="PANTHER" id="PTHR47424:SF3">
    <property type="entry name" value="REGULATORY PROTEIN GAL4"/>
    <property type="match status" value="1"/>
</dbReference>
<organism evidence="7 8">
    <name type="scientific">Fusarium zealandicum</name>
    <dbReference type="NCBI Taxonomy" id="1053134"/>
    <lineage>
        <taxon>Eukaryota</taxon>
        <taxon>Fungi</taxon>
        <taxon>Dikarya</taxon>
        <taxon>Ascomycota</taxon>
        <taxon>Pezizomycotina</taxon>
        <taxon>Sordariomycetes</taxon>
        <taxon>Hypocreomycetidae</taxon>
        <taxon>Hypocreales</taxon>
        <taxon>Nectriaceae</taxon>
        <taxon>Fusarium</taxon>
        <taxon>Fusarium staphyleae species complex</taxon>
    </lineage>
</organism>
<dbReference type="Proteomes" id="UP000635477">
    <property type="component" value="Unassembled WGS sequence"/>
</dbReference>
<evidence type="ECO:0000256" key="2">
    <source>
        <dbReference type="ARBA" id="ARBA00023125"/>
    </source>
</evidence>
<reference evidence="7" key="1">
    <citation type="journal article" date="2020" name="BMC Genomics">
        <title>Correction to: Identification and distribution of gene clusters required for synthesis of sphingolipid metabolism inhibitors in diverse species of the filamentous fungus Fusarium.</title>
        <authorList>
            <person name="Kim H.S."/>
            <person name="Lohmar J.M."/>
            <person name="Busman M."/>
            <person name="Brown D.W."/>
            <person name="Naumann T.A."/>
            <person name="Divon H.H."/>
            <person name="Lysoe E."/>
            <person name="Uhlig S."/>
            <person name="Proctor R.H."/>
        </authorList>
    </citation>
    <scope>NUCLEOTIDE SEQUENCE</scope>
    <source>
        <strain evidence="7">NRRL 22465</strain>
    </source>
</reference>
<comment type="caution">
    <text evidence="7">The sequence shown here is derived from an EMBL/GenBank/DDBJ whole genome shotgun (WGS) entry which is preliminary data.</text>
</comment>
<proteinExistence type="predicted"/>
<evidence type="ECO:0000259" key="6">
    <source>
        <dbReference type="PROSITE" id="PS50048"/>
    </source>
</evidence>
<feature type="region of interest" description="Disordered" evidence="5">
    <location>
        <begin position="60"/>
        <end position="167"/>
    </location>
</feature>
<dbReference type="GO" id="GO:0000981">
    <property type="term" value="F:DNA-binding transcription factor activity, RNA polymerase II-specific"/>
    <property type="evidence" value="ECO:0007669"/>
    <property type="project" value="InterPro"/>
</dbReference>
<dbReference type="SMART" id="SM00066">
    <property type="entry name" value="GAL4"/>
    <property type="match status" value="1"/>
</dbReference>
<dbReference type="InterPro" id="IPR001138">
    <property type="entry name" value="Zn2Cys6_DnaBD"/>
</dbReference>
<dbReference type="PROSITE" id="PS00463">
    <property type="entry name" value="ZN2_CY6_FUNGAL_1"/>
    <property type="match status" value="1"/>
</dbReference>
<evidence type="ECO:0000256" key="1">
    <source>
        <dbReference type="ARBA" id="ARBA00023015"/>
    </source>
</evidence>
<protein>
    <recommendedName>
        <fullName evidence="6">Zn(2)-C6 fungal-type domain-containing protein</fullName>
    </recommendedName>
</protein>
<dbReference type="EMBL" id="JABEYC010000421">
    <property type="protein sequence ID" value="KAF4977723.1"/>
    <property type="molecule type" value="Genomic_DNA"/>
</dbReference>
<dbReference type="GO" id="GO:0008270">
    <property type="term" value="F:zinc ion binding"/>
    <property type="evidence" value="ECO:0007669"/>
    <property type="project" value="InterPro"/>
</dbReference>
<name>A0A8H4UJ09_9HYPO</name>
<evidence type="ECO:0000256" key="5">
    <source>
        <dbReference type="SAM" id="MobiDB-lite"/>
    </source>
</evidence>
<evidence type="ECO:0000313" key="7">
    <source>
        <dbReference type="EMBL" id="KAF4977723.1"/>
    </source>
</evidence>
<dbReference type="OrthoDB" id="2328572at2759"/>
<feature type="domain" description="Zn(2)-C6 fungal-type" evidence="6">
    <location>
        <begin position="33"/>
        <end position="63"/>
    </location>
</feature>
<keyword evidence="1" id="KW-0805">Transcription regulation</keyword>
<dbReference type="InterPro" id="IPR036864">
    <property type="entry name" value="Zn2-C6_fun-type_DNA-bd_sf"/>
</dbReference>
<dbReference type="Pfam" id="PF00172">
    <property type="entry name" value="Zn_clus"/>
    <property type="match status" value="1"/>
</dbReference>
<accession>A0A8H4UJ09</accession>
<reference evidence="7" key="2">
    <citation type="submission" date="2020-05" db="EMBL/GenBank/DDBJ databases">
        <authorList>
            <person name="Kim H.-S."/>
            <person name="Proctor R.H."/>
            <person name="Brown D.W."/>
        </authorList>
    </citation>
    <scope>NUCLEOTIDE SEQUENCE</scope>
    <source>
        <strain evidence="7">NRRL 22465</strain>
    </source>
</reference>
<dbReference type="GO" id="GO:0003677">
    <property type="term" value="F:DNA binding"/>
    <property type="evidence" value="ECO:0007669"/>
    <property type="project" value="UniProtKB-KW"/>
</dbReference>
<evidence type="ECO:0000256" key="3">
    <source>
        <dbReference type="ARBA" id="ARBA00023163"/>
    </source>
</evidence>
<dbReference type="SUPFAM" id="SSF57701">
    <property type="entry name" value="Zn2/Cys6 DNA-binding domain"/>
    <property type="match status" value="1"/>
</dbReference>
<feature type="region of interest" description="Disordered" evidence="5">
    <location>
        <begin position="181"/>
        <end position="212"/>
    </location>
</feature>
<keyword evidence="8" id="KW-1185">Reference proteome</keyword>
<dbReference type="InterPro" id="IPR051127">
    <property type="entry name" value="Fungal_SecMet_Regulators"/>
</dbReference>
<feature type="compositionally biased region" description="Basic residues" evidence="5">
    <location>
        <begin position="88"/>
        <end position="105"/>
    </location>
</feature>
<dbReference type="PANTHER" id="PTHR47424">
    <property type="entry name" value="REGULATORY PROTEIN GAL4"/>
    <property type="match status" value="1"/>
</dbReference>
<evidence type="ECO:0000313" key="8">
    <source>
        <dbReference type="Proteomes" id="UP000635477"/>
    </source>
</evidence>
<dbReference type="AlphaFoldDB" id="A0A8H4UJ09"/>
<sequence>MFGTWKYDPETDEVQSLRNGFDPVTARSSSHQACDRCHEKKLKCSGDKNGCERCRKNSLSCEYTRSGSKSSRKGKSSRKSDSPPSSGSRHRGSSSKHSSKHHGHSSRPPTSTDESGGVLSQFDFSMLGPEDGFDLNLLSPGADHSGGYAIAGCPAGQYHAQGSEAGHQQWDTTAYSQYGAAYGQQGSEAEDWGQYDQGGYAQDPRDWPQQGR</sequence>
<dbReference type="PROSITE" id="PS50048">
    <property type="entry name" value="ZN2_CY6_FUNGAL_2"/>
    <property type="match status" value="1"/>
</dbReference>
<gene>
    <name evidence="7" type="ORF">FZEAL_5817</name>
</gene>
<dbReference type="CDD" id="cd00067">
    <property type="entry name" value="GAL4"/>
    <property type="match status" value="1"/>
</dbReference>
<dbReference type="Gene3D" id="4.10.240.10">
    <property type="entry name" value="Zn(2)-C6 fungal-type DNA-binding domain"/>
    <property type="match status" value="1"/>
</dbReference>
<keyword evidence="2" id="KW-0238">DNA-binding</keyword>
<keyword evidence="3" id="KW-0804">Transcription</keyword>